<evidence type="ECO:0000313" key="3">
    <source>
        <dbReference type="Proteomes" id="UP000824120"/>
    </source>
</evidence>
<comment type="caution">
    <text evidence="2">The sequence shown here is derived from an EMBL/GenBank/DDBJ whole genome shotgun (WGS) entry which is preliminary data.</text>
</comment>
<evidence type="ECO:0000313" key="2">
    <source>
        <dbReference type="EMBL" id="KAG5568604.1"/>
    </source>
</evidence>
<reference evidence="2" key="1">
    <citation type="submission" date="2020-09" db="EMBL/GenBank/DDBJ databases">
        <title>De no assembly of potato wild relative species, Solanum commersonii.</title>
        <authorList>
            <person name="Cho K."/>
        </authorList>
    </citation>
    <scope>NUCLEOTIDE SEQUENCE</scope>
    <source>
        <strain evidence="2">LZ3.2</strain>
        <tissue evidence="2">Leaf</tissue>
    </source>
</reference>
<name>A0A9J5VZQ0_SOLCO</name>
<protein>
    <submittedName>
        <fullName evidence="2">Uncharacterized protein</fullName>
    </submittedName>
</protein>
<dbReference type="EMBL" id="JACXVP010000080">
    <property type="protein sequence ID" value="KAG5568604.1"/>
    <property type="molecule type" value="Genomic_DNA"/>
</dbReference>
<keyword evidence="3" id="KW-1185">Reference proteome</keyword>
<keyword evidence="1" id="KW-0732">Signal</keyword>
<proteinExistence type="predicted"/>
<dbReference type="AlphaFoldDB" id="A0A9J5VZQ0"/>
<feature type="signal peptide" evidence="1">
    <location>
        <begin position="1"/>
        <end position="23"/>
    </location>
</feature>
<accession>A0A9J5VZQ0</accession>
<dbReference type="OrthoDB" id="206796at2759"/>
<organism evidence="2 3">
    <name type="scientific">Solanum commersonii</name>
    <name type="common">Commerson's wild potato</name>
    <name type="synonym">Commerson's nightshade</name>
    <dbReference type="NCBI Taxonomy" id="4109"/>
    <lineage>
        <taxon>Eukaryota</taxon>
        <taxon>Viridiplantae</taxon>
        <taxon>Streptophyta</taxon>
        <taxon>Embryophyta</taxon>
        <taxon>Tracheophyta</taxon>
        <taxon>Spermatophyta</taxon>
        <taxon>Magnoliopsida</taxon>
        <taxon>eudicotyledons</taxon>
        <taxon>Gunneridae</taxon>
        <taxon>Pentapetalae</taxon>
        <taxon>asterids</taxon>
        <taxon>lamiids</taxon>
        <taxon>Solanales</taxon>
        <taxon>Solanaceae</taxon>
        <taxon>Solanoideae</taxon>
        <taxon>Solaneae</taxon>
        <taxon>Solanum</taxon>
    </lineage>
</organism>
<evidence type="ECO:0000256" key="1">
    <source>
        <dbReference type="SAM" id="SignalP"/>
    </source>
</evidence>
<feature type="chain" id="PRO_5039913575" evidence="1">
    <location>
        <begin position="24"/>
        <end position="61"/>
    </location>
</feature>
<gene>
    <name evidence="2" type="ORF">H5410_064372</name>
</gene>
<dbReference type="Proteomes" id="UP000824120">
    <property type="component" value="Unassembled WGS sequence"/>
</dbReference>
<sequence length="61" mass="6950">MKPACGGGLICEIWFSFFCLCKAHNVEYLQEQLPNDLVRVDMLFQKARDAKRCVLGNQSTI</sequence>